<proteinExistence type="predicted"/>
<evidence type="ECO:0000256" key="4">
    <source>
        <dbReference type="ARBA" id="ARBA00022691"/>
    </source>
</evidence>
<sequence>MRRILNYPGSKWRLADWIIENMPPHETYLEPFFGSGAVFFNKEKSKVETINDLDGRIVNMFQVMRNDPEKLATVINATPYARAEYELSLSIANDPLEDARRMLVRCWFAIGGKTHSKSGFRKLVSANGPYVVQDWARMPETIIEAGNRLKEAQIENINALDLLQQHNRPEILIYADPPYLPSTRGGKHYAHEYTEQDHRDLLEVLKDHEGPVLLSGYESDLYKNMLSDWIVKEKSTTVLHGATRNEILYINQAAEHGIKQELKEKMEQINLFEGGYEDAPEI</sequence>
<reference evidence="6 7" key="1">
    <citation type="submission" date="2016-11" db="EMBL/GenBank/DDBJ databases">
        <title>Whole Genome Sequence of Listeria newyorkensis.</title>
        <authorList>
            <person name="Frink S."/>
            <person name="Morales C."/>
            <person name="Kiang D."/>
        </authorList>
    </citation>
    <scope>NUCLEOTIDE SEQUENCE [LARGE SCALE GENOMIC DNA]</scope>
    <source>
        <strain evidence="6 7">F1604011-044</strain>
    </source>
</reference>
<dbReference type="InterPro" id="IPR029063">
    <property type="entry name" value="SAM-dependent_MTases_sf"/>
</dbReference>
<dbReference type="Proteomes" id="UP000236500">
    <property type="component" value="Unassembled WGS sequence"/>
</dbReference>
<dbReference type="Pfam" id="PF02086">
    <property type="entry name" value="MethyltransfD12"/>
    <property type="match status" value="1"/>
</dbReference>
<dbReference type="InterPro" id="IPR002052">
    <property type="entry name" value="DNA_methylase_N6_adenine_CS"/>
</dbReference>
<keyword evidence="4" id="KW-0949">S-adenosyl-L-methionine</keyword>
<accession>A0ABX4XX80</accession>
<name>A0ABX4XX80_9LIST</name>
<gene>
    <name evidence="6" type="ORF">BMT55_00020</name>
</gene>
<dbReference type="EC" id="2.1.1.72" evidence="1"/>
<keyword evidence="7" id="KW-1185">Reference proteome</keyword>
<dbReference type="RefSeq" id="WP_244905639.1">
    <property type="nucleotide sequence ID" value="NZ_MPDH01000001.1"/>
</dbReference>
<comment type="caution">
    <text evidence="6">The sequence shown here is derived from an EMBL/GenBank/DDBJ whole genome shotgun (WGS) entry which is preliminary data.</text>
</comment>
<evidence type="ECO:0000313" key="7">
    <source>
        <dbReference type="Proteomes" id="UP000236500"/>
    </source>
</evidence>
<dbReference type="InterPro" id="IPR012327">
    <property type="entry name" value="MeTrfase_D12"/>
</dbReference>
<comment type="catalytic activity">
    <reaction evidence="5">
        <text>a 2'-deoxyadenosine in DNA + S-adenosyl-L-methionine = an N(6)-methyl-2'-deoxyadenosine in DNA + S-adenosyl-L-homocysteine + H(+)</text>
        <dbReference type="Rhea" id="RHEA:15197"/>
        <dbReference type="Rhea" id="RHEA-COMP:12418"/>
        <dbReference type="Rhea" id="RHEA-COMP:12419"/>
        <dbReference type="ChEBI" id="CHEBI:15378"/>
        <dbReference type="ChEBI" id="CHEBI:57856"/>
        <dbReference type="ChEBI" id="CHEBI:59789"/>
        <dbReference type="ChEBI" id="CHEBI:90615"/>
        <dbReference type="ChEBI" id="CHEBI:90616"/>
        <dbReference type="EC" id="2.1.1.72"/>
    </reaction>
</comment>
<dbReference type="PANTHER" id="PTHR30481">
    <property type="entry name" value="DNA ADENINE METHYLASE"/>
    <property type="match status" value="1"/>
</dbReference>
<dbReference type="EMBL" id="MPDH01000001">
    <property type="protein sequence ID" value="PNP94779.1"/>
    <property type="molecule type" value="Genomic_DNA"/>
</dbReference>
<evidence type="ECO:0000256" key="3">
    <source>
        <dbReference type="ARBA" id="ARBA00022679"/>
    </source>
</evidence>
<dbReference type="PRINTS" id="PR00505">
    <property type="entry name" value="D12N6MTFRASE"/>
</dbReference>
<dbReference type="SUPFAM" id="SSF53335">
    <property type="entry name" value="S-adenosyl-L-methionine-dependent methyltransferases"/>
    <property type="match status" value="1"/>
</dbReference>
<dbReference type="Gene3D" id="3.40.50.150">
    <property type="entry name" value="Vaccinia Virus protein VP39"/>
    <property type="match status" value="2"/>
</dbReference>
<dbReference type="PIRSF" id="PIRSF000398">
    <property type="entry name" value="M_m6A_EcoRV"/>
    <property type="match status" value="1"/>
</dbReference>
<dbReference type="PROSITE" id="PS00092">
    <property type="entry name" value="N6_MTASE"/>
    <property type="match status" value="1"/>
</dbReference>
<evidence type="ECO:0000313" key="6">
    <source>
        <dbReference type="EMBL" id="PNP94779.1"/>
    </source>
</evidence>
<evidence type="ECO:0000256" key="1">
    <source>
        <dbReference type="ARBA" id="ARBA00011900"/>
    </source>
</evidence>
<protein>
    <recommendedName>
        <fullName evidence="1">site-specific DNA-methyltransferase (adenine-specific)</fullName>
        <ecNumber evidence="1">2.1.1.72</ecNumber>
    </recommendedName>
</protein>
<keyword evidence="3" id="KW-0808">Transferase</keyword>
<organism evidence="6 7">
    <name type="scientific">Listeria newyorkensis</name>
    <dbReference type="NCBI Taxonomy" id="1497681"/>
    <lineage>
        <taxon>Bacteria</taxon>
        <taxon>Bacillati</taxon>
        <taxon>Bacillota</taxon>
        <taxon>Bacilli</taxon>
        <taxon>Bacillales</taxon>
        <taxon>Listeriaceae</taxon>
        <taxon>Listeria</taxon>
    </lineage>
</organism>
<dbReference type="InterPro" id="IPR012263">
    <property type="entry name" value="M_m6A_EcoRV"/>
</dbReference>
<dbReference type="PANTHER" id="PTHR30481:SF4">
    <property type="entry name" value="SITE-SPECIFIC DNA-METHYLTRANSFERASE (ADENINE-SPECIFIC)"/>
    <property type="match status" value="1"/>
</dbReference>
<keyword evidence="2" id="KW-0489">Methyltransferase</keyword>
<evidence type="ECO:0000256" key="5">
    <source>
        <dbReference type="ARBA" id="ARBA00047942"/>
    </source>
</evidence>
<evidence type="ECO:0000256" key="2">
    <source>
        <dbReference type="ARBA" id="ARBA00022603"/>
    </source>
</evidence>